<evidence type="ECO:0000256" key="1">
    <source>
        <dbReference type="ARBA" id="ARBA00022448"/>
    </source>
</evidence>
<evidence type="ECO:0000256" key="3">
    <source>
        <dbReference type="ARBA" id="ARBA00022840"/>
    </source>
</evidence>
<keyword evidence="2" id="KW-0547">Nucleotide-binding</keyword>
<keyword evidence="3 5" id="KW-0067">ATP-binding</keyword>
<dbReference type="AlphaFoldDB" id="A0A437R5K9"/>
<dbReference type="CDD" id="cd03230">
    <property type="entry name" value="ABC_DR_subfamily_A"/>
    <property type="match status" value="1"/>
</dbReference>
<dbReference type="Proteomes" id="UP000283077">
    <property type="component" value="Unassembled WGS sequence"/>
</dbReference>
<dbReference type="OrthoDB" id="9775490at2"/>
<evidence type="ECO:0000259" key="4">
    <source>
        <dbReference type="PROSITE" id="PS50893"/>
    </source>
</evidence>
<dbReference type="PANTHER" id="PTHR42711">
    <property type="entry name" value="ABC TRANSPORTER ATP-BINDING PROTEIN"/>
    <property type="match status" value="1"/>
</dbReference>
<sequence>MTTPYIEITDLNKKFSQHPVLNQLNLTIQAGEIVAILGENGAGKTTLLNILLGLLPADSGEVQLFGQPVSVLQQSMALRANIGVMLQQASLPGNLTVLEHLELFSCYYPNPRPLPELIQSCGLSDLVQQRFSSLSGGQKQAVLFALAIIGKPALLFLDEPTVGLDVAARQAFWQQIRQAKADGISVILTTHYLEEADQLASRILVLKNGRFIADGSPATLKAFSQTRQISCCSRLSQQLISSWPEVQLVVQLAAQLTAQKDNPAAQHLQIHSSQPEQTLRRLLALDEQLTDLTVSSVSLEQAFLHLTHSKEHSA</sequence>
<dbReference type="Gene3D" id="3.40.50.300">
    <property type="entry name" value="P-loop containing nucleotide triphosphate hydrolases"/>
    <property type="match status" value="1"/>
</dbReference>
<keyword evidence="6" id="KW-1185">Reference proteome</keyword>
<feature type="domain" description="ABC transporter" evidence="4">
    <location>
        <begin position="6"/>
        <end position="233"/>
    </location>
</feature>
<evidence type="ECO:0000256" key="2">
    <source>
        <dbReference type="ARBA" id="ARBA00022741"/>
    </source>
</evidence>
<dbReference type="PROSITE" id="PS00211">
    <property type="entry name" value="ABC_TRANSPORTER_1"/>
    <property type="match status" value="1"/>
</dbReference>
<dbReference type="RefSeq" id="WP_127697430.1">
    <property type="nucleotide sequence ID" value="NZ_SACS01000001.1"/>
</dbReference>
<dbReference type="InterPro" id="IPR027417">
    <property type="entry name" value="P-loop_NTPase"/>
</dbReference>
<evidence type="ECO:0000313" key="6">
    <source>
        <dbReference type="Proteomes" id="UP000283077"/>
    </source>
</evidence>
<dbReference type="EMBL" id="SACS01000001">
    <property type="protein sequence ID" value="RVU42054.1"/>
    <property type="molecule type" value="Genomic_DNA"/>
</dbReference>
<accession>A0A437R5K9</accession>
<dbReference type="PANTHER" id="PTHR42711:SF17">
    <property type="entry name" value="ABC TRANSPORTER ATP-BINDING PROTEIN"/>
    <property type="match status" value="1"/>
</dbReference>
<evidence type="ECO:0000313" key="5">
    <source>
        <dbReference type="EMBL" id="RVU42054.1"/>
    </source>
</evidence>
<keyword evidence="1" id="KW-0813">Transport</keyword>
<dbReference type="SUPFAM" id="SSF52540">
    <property type="entry name" value="P-loop containing nucleoside triphosphate hydrolases"/>
    <property type="match status" value="1"/>
</dbReference>
<dbReference type="Pfam" id="PF00005">
    <property type="entry name" value="ABC_tran"/>
    <property type="match status" value="1"/>
</dbReference>
<proteinExistence type="predicted"/>
<reference evidence="5 6" key="1">
    <citation type="submission" date="2019-01" db="EMBL/GenBank/DDBJ databases">
        <authorList>
            <person name="Chen W.-M."/>
        </authorList>
    </citation>
    <scope>NUCLEOTIDE SEQUENCE [LARGE SCALE GENOMIC DNA]</scope>
    <source>
        <strain evidence="5 6">KYPC3</strain>
    </source>
</reference>
<dbReference type="InterPro" id="IPR003593">
    <property type="entry name" value="AAA+_ATPase"/>
</dbReference>
<dbReference type="GO" id="GO:0016887">
    <property type="term" value="F:ATP hydrolysis activity"/>
    <property type="evidence" value="ECO:0007669"/>
    <property type="project" value="InterPro"/>
</dbReference>
<dbReference type="GO" id="GO:0005524">
    <property type="term" value="F:ATP binding"/>
    <property type="evidence" value="ECO:0007669"/>
    <property type="project" value="UniProtKB-KW"/>
</dbReference>
<comment type="caution">
    <text evidence="5">The sequence shown here is derived from an EMBL/GenBank/DDBJ whole genome shotgun (WGS) entry which is preliminary data.</text>
</comment>
<organism evidence="5 6">
    <name type="scientific">Rheinheimera riviphila</name>
    <dbReference type="NCBI Taxonomy" id="1834037"/>
    <lineage>
        <taxon>Bacteria</taxon>
        <taxon>Pseudomonadati</taxon>
        <taxon>Pseudomonadota</taxon>
        <taxon>Gammaproteobacteria</taxon>
        <taxon>Chromatiales</taxon>
        <taxon>Chromatiaceae</taxon>
        <taxon>Rheinheimera</taxon>
    </lineage>
</organism>
<dbReference type="InterPro" id="IPR050763">
    <property type="entry name" value="ABC_transporter_ATP-binding"/>
</dbReference>
<dbReference type="InterPro" id="IPR003439">
    <property type="entry name" value="ABC_transporter-like_ATP-bd"/>
</dbReference>
<gene>
    <name evidence="5" type="ORF">EOE67_02395</name>
</gene>
<dbReference type="PROSITE" id="PS50893">
    <property type="entry name" value="ABC_TRANSPORTER_2"/>
    <property type="match status" value="1"/>
</dbReference>
<name>A0A437R5K9_9GAMM</name>
<dbReference type="InterPro" id="IPR017871">
    <property type="entry name" value="ABC_transporter-like_CS"/>
</dbReference>
<protein>
    <submittedName>
        <fullName evidence="5">ABC transporter ATP-binding protein</fullName>
    </submittedName>
</protein>
<dbReference type="SMART" id="SM00382">
    <property type="entry name" value="AAA"/>
    <property type="match status" value="1"/>
</dbReference>